<dbReference type="EMBL" id="VSTG01000025">
    <property type="protein sequence ID" value="TYL56117.1"/>
    <property type="molecule type" value="Genomic_DNA"/>
</dbReference>
<dbReference type="AlphaFoldDB" id="A0A5S4VDR5"/>
<keyword evidence="2" id="KW-0812">Transmembrane</keyword>
<keyword evidence="2" id="KW-0472">Membrane</keyword>
<comment type="caution">
    <text evidence="3">The sequence shown here is derived from an EMBL/GenBank/DDBJ whole genome shotgun (WGS) entry which is preliminary data.</text>
</comment>
<evidence type="ECO:0000313" key="3">
    <source>
        <dbReference type="EMBL" id="TYL56117.1"/>
    </source>
</evidence>
<proteinExistence type="predicted"/>
<evidence type="ECO:0000313" key="4">
    <source>
        <dbReference type="Proteomes" id="UP000324325"/>
    </source>
</evidence>
<reference evidence="3 4" key="2">
    <citation type="submission" date="2019-09" db="EMBL/GenBank/DDBJ databases">
        <title>Strain-level analysis of Eubacterium rectale using genomes from metagenomes.</title>
        <authorList>
            <person name="Karcher N."/>
            <person name="Segata N."/>
        </authorList>
    </citation>
    <scope>NUCLEOTIDE SEQUENCE [LARGE SCALE GENOMIC DNA]</scope>
    <source>
        <strain evidence="3 4">L2-21</strain>
    </source>
</reference>
<protein>
    <submittedName>
        <fullName evidence="3">Uncharacterized protein</fullName>
    </submittedName>
</protein>
<evidence type="ECO:0000256" key="2">
    <source>
        <dbReference type="SAM" id="Phobius"/>
    </source>
</evidence>
<feature type="transmembrane region" description="Helical" evidence="2">
    <location>
        <begin position="12"/>
        <end position="34"/>
    </location>
</feature>
<evidence type="ECO:0000256" key="1">
    <source>
        <dbReference type="SAM" id="MobiDB-lite"/>
    </source>
</evidence>
<sequence length="98" mass="11020">MLKKLRRKFIAIAMLSVSIVLIAIVGTINIANYISTNEALDARLKLIAGNGGTFPDLLEQKTQTQTYSAIQQMKEQIKGLPRSKSHHPAEQMYSHRRI</sequence>
<organism evidence="3 4">
    <name type="scientific">Agathobacter rectalis</name>
    <dbReference type="NCBI Taxonomy" id="39491"/>
    <lineage>
        <taxon>Bacteria</taxon>
        <taxon>Bacillati</taxon>
        <taxon>Bacillota</taxon>
        <taxon>Clostridia</taxon>
        <taxon>Lachnospirales</taxon>
        <taxon>Lachnospiraceae</taxon>
        <taxon>Agathobacter</taxon>
    </lineage>
</organism>
<feature type="region of interest" description="Disordered" evidence="1">
    <location>
        <begin position="78"/>
        <end position="98"/>
    </location>
</feature>
<keyword evidence="2" id="KW-1133">Transmembrane helix</keyword>
<dbReference type="Proteomes" id="UP000324325">
    <property type="component" value="Unassembled WGS sequence"/>
</dbReference>
<accession>A0A5S4VDR5</accession>
<gene>
    <name evidence="3" type="ORF">FYL37_14165</name>
</gene>
<name>A0A5S4VDR5_9FIRM</name>
<reference evidence="3 4" key="1">
    <citation type="submission" date="2019-08" db="EMBL/GenBank/DDBJ databases">
        <authorList>
            <person name="Duncan S."/>
            <person name="Walker A."/>
        </authorList>
    </citation>
    <scope>NUCLEOTIDE SEQUENCE [LARGE SCALE GENOMIC DNA]</scope>
    <source>
        <strain evidence="3 4">L2-21</strain>
    </source>
</reference>
<dbReference type="RefSeq" id="WP_148885612.1">
    <property type="nucleotide sequence ID" value="NZ_JADMPC010000003.1"/>
</dbReference>